<proteinExistence type="predicted"/>
<feature type="transmembrane region" description="Helical" evidence="7">
    <location>
        <begin position="150"/>
        <end position="171"/>
    </location>
</feature>
<dbReference type="EMBL" id="QPKB01000005">
    <property type="protein sequence ID" value="RWR84299.1"/>
    <property type="molecule type" value="Genomic_DNA"/>
</dbReference>
<comment type="caution">
    <text evidence="9">The sequence shown here is derived from an EMBL/GenBank/DDBJ whole genome shotgun (WGS) entry which is preliminary data.</text>
</comment>
<evidence type="ECO:0000256" key="2">
    <source>
        <dbReference type="ARBA" id="ARBA00022692"/>
    </source>
</evidence>
<feature type="domain" description="PGG" evidence="8">
    <location>
        <begin position="153"/>
        <end position="272"/>
    </location>
</feature>
<dbReference type="SUPFAM" id="SSF48403">
    <property type="entry name" value="Ankyrin repeat"/>
    <property type="match status" value="1"/>
</dbReference>
<keyword evidence="4 7" id="KW-1133">Transmembrane helix</keyword>
<dbReference type="InterPro" id="IPR026961">
    <property type="entry name" value="PGG_dom"/>
</dbReference>
<reference evidence="9 10" key="1">
    <citation type="journal article" date="2019" name="Nat. Plants">
        <title>Stout camphor tree genome fills gaps in understanding of flowering plant genome evolution.</title>
        <authorList>
            <person name="Chaw S.M."/>
            <person name="Liu Y.C."/>
            <person name="Wu Y.W."/>
            <person name="Wang H.Y."/>
            <person name="Lin C.I."/>
            <person name="Wu C.S."/>
            <person name="Ke H.M."/>
            <person name="Chang L.Y."/>
            <person name="Hsu C.Y."/>
            <person name="Yang H.T."/>
            <person name="Sudianto E."/>
            <person name="Hsu M.H."/>
            <person name="Wu K.P."/>
            <person name="Wang L.N."/>
            <person name="Leebens-Mack J.H."/>
            <person name="Tsai I.J."/>
        </authorList>
    </citation>
    <scope>NUCLEOTIDE SEQUENCE [LARGE SCALE GENOMIC DNA]</scope>
    <source>
        <strain evidence="10">cv. Chaw 1501</strain>
        <tissue evidence="9">Young leaves</tissue>
    </source>
</reference>
<dbReference type="InterPro" id="IPR036770">
    <property type="entry name" value="Ankyrin_rpt-contain_sf"/>
</dbReference>
<evidence type="ECO:0000256" key="1">
    <source>
        <dbReference type="ARBA" id="ARBA00004141"/>
    </source>
</evidence>
<dbReference type="Proteomes" id="UP000283530">
    <property type="component" value="Unassembled WGS sequence"/>
</dbReference>
<keyword evidence="10" id="KW-1185">Reference proteome</keyword>
<protein>
    <submittedName>
        <fullName evidence="9">Ankyrin repeat-containing protein BDA1-like protein</fullName>
    </submittedName>
</protein>
<feature type="transmembrane region" description="Helical" evidence="7">
    <location>
        <begin position="282"/>
        <end position="299"/>
    </location>
</feature>
<dbReference type="GO" id="GO:0005886">
    <property type="term" value="C:plasma membrane"/>
    <property type="evidence" value="ECO:0007669"/>
    <property type="project" value="TreeGrafter"/>
</dbReference>
<keyword evidence="6 7" id="KW-0472">Membrane</keyword>
<evidence type="ECO:0000313" key="9">
    <source>
        <dbReference type="EMBL" id="RWR84299.1"/>
    </source>
</evidence>
<comment type="subcellular location">
    <subcellularLocation>
        <location evidence="1">Membrane</location>
        <topology evidence="1">Multi-pass membrane protein</topology>
    </subcellularLocation>
</comment>
<accession>A0A443P0M1</accession>
<evidence type="ECO:0000256" key="5">
    <source>
        <dbReference type="ARBA" id="ARBA00023043"/>
    </source>
</evidence>
<name>A0A443P0M1_9MAGN</name>
<evidence type="ECO:0000256" key="6">
    <source>
        <dbReference type="ARBA" id="ARBA00023136"/>
    </source>
</evidence>
<dbReference type="AlphaFoldDB" id="A0A443P0M1"/>
<dbReference type="OrthoDB" id="785966at2759"/>
<dbReference type="InterPro" id="IPR002110">
    <property type="entry name" value="Ankyrin_rpt"/>
</dbReference>
<dbReference type="Gene3D" id="1.25.40.20">
    <property type="entry name" value="Ankyrin repeat-containing domain"/>
    <property type="match status" value="1"/>
</dbReference>
<dbReference type="SMART" id="SM00248">
    <property type="entry name" value="ANK"/>
    <property type="match status" value="3"/>
</dbReference>
<keyword evidence="5" id="KW-0040">ANK repeat</keyword>
<dbReference type="Pfam" id="PF00023">
    <property type="entry name" value="Ank"/>
    <property type="match status" value="1"/>
</dbReference>
<keyword evidence="3" id="KW-0677">Repeat</keyword>
<evidence type="ECO:0000256" key="4">
    <source>
        <dbReference type="ARBA" id="ARBA00022989"/>
    </source>
</evidence>
<gene>
    <name evidence="9" type="ORF">CKAN_01309800</name>
</gene>
<feature type="transmembrane region" description="Helical" evidence="7">
    <location>
        <begin position="251"/>
        <end position="270"/>
    </location>
</feature>
<evidence type="ECO:0000313" key="10">
    <source>
        <dbReference type="Proteomes" id="UP000283530"/>
    </source>
</evidence>
<dbReference type="STRING" id="337451.A0A443P0M1"/>
<dbReference type="PANTHER" id="PTHR24186:SF37">
    <property type="entry name" value="PGG DOMAIN-CONTAINING PROTEIN"/>
    <property type="match status" value="1"/>
</dbReference>
<sequence length="331" mass="36638">MIPLHLAAIKGRVQVLETLVEAKKMTAFILTKSGEPILHLCANNSKFKALEKLVELVADDNFVNLKDSDDNTILHVLSAKNQSKLIRLLVQNGTVDVNAVNIHGFMPLDVSILRLRGRGEWVTDFILIDAGAKRSVPIFRISQDWMIGSWFNEALLVVATLMVTVAFQAGIHPPGGVWQDTGYHNATLPNAPQSSPPKLVHHYAGQSVRSHVDPKSYDAFSLLNDLTLFSSMFVIALLLKECFVKSTFYKPLAICVTFMSVCTMSTAYVVSLPYISSEVSNWPILSVVIFSSMVLVIICPPNFHVVWYETFGFAPGHRRTTSVQARAVGRP</sequence>
<organism evidence="9 10">
    <name type="scientific">Cinnamomum micranthum f. kanehirae</name>
    <dbReference type="NCBI Taxonomy" id="337451"/>
    <lineage>
        <taxon>Eukaryota</taxon>
        <taxon>Viridiplantae</taxon>
        <taxon>Streptophyta</taxon>
        <taxon>Embryophyta</taxon>
        <taxon>Tracheophyta</taxon>
        <taxon>Spermatophyta</taxon>
        <taxon>Magnoliopsida</taxon>
        <taxon>Magnoliidae</taxon>
        <taxon>Laurales</taxon>
        <taxon>Lauraceae</taxon>
        <taxon>Cinnamomum</taxon>
    </lineage>
</organism>
<evidence type="ECO:0000259" key="8">
    <source>
        <dbReference type="Pfam" id="PF13962"/>
    </source>
</evidence>
<evidence type="ECO:0000256" key="7">
    <source>
        <dbReference type="SAM" id="Phobius"/>
    </source>
</evidence>
<dbReference type="PANTHER" id="PTHR24186">
    <property type="entry name" value="PROTEIN PHOSPHATASE 1 REGULATORY SUBUNIT"/>
    <property type="match status" value="1"/>
</dbReference>
<dbReference type="Pfam" id="PF13962">
    <property type="entry name" value="PGG"/>
    <property type="match status" value="1"/>
</dbReference>
<keyword evidence="2 7" id="KW-0812">Transmembrane</keyword>
<feature type="transmembrane region" description="Helical" evidence="7">
    <location>
        <begin position="219"/>
        <end position="239"/>
    </location>
</feature>
<evidence type="ECO:0000256" key="3">
    <source>
        <dbReference type="ARBA" id="ARBA00022737"/>
    </source>
</evidence>